<protein>
    <recommendedName>
        <fullName evidence="4">NnrS protein</fullName>
    </recommendedName>
</protein>
<feature type="transmembrane region" description="Helical" evidence="1">
    <location>
        <begin position="172"/>
        <end position="191"/>
    </location>
</feature>
<feature type="transmembrane region" description="Helical" evidence="1">
    <location>
        <begin position="12"/>
        <end position="31"/>
    </location>
</feature>
<feature type="transmembrane region" description="Helical" evidence="1">
    <location>
        <begin position="257"/>
        <end position="275"/>
    </location>
</feature>
<dbReference type="RefSeq" id="WP_133538094.1">
    <property type="nucleotide sequence ID" value="NZ_SNYH01000007.1"/>
</dbReference>
<feature type="transmembrane region" description="Helical" evidence="1">
    <location>
        <begin position="344"/>
        <end position="370"/>
    </location>
</feature>
<proteinExistence type="predicted"/>
<feature type="transmembrane region" description="Helical" evidence="1">
    <location>
        <begin position="77"/>
        <end position="95"/>
    </location>
</feature>
<feature type="transmembrane region" description="Helical" evidence="1">
    <location>
        <begin position="101"/>
        <end position="119"/>
    </location>
</feature>
<reference evidence="2 3" key="1">
    <citation type="submission" date="2019-03" db="EMBL/GenBank/DDBJ databases">
        <title>Genomic Encyclopedia of Type Strains, Phase III (KMG-III): the genomes of soil and plant-associated and newly described type strains.</title>
        <authorList>
            <person name="Whitman W."/>
        </authorList>
    </citation>
    <scope>NUCLEOTIDE SEQUENCE [LARGE SCALE GENOMIC DNA]</scope>
    <source>
        <strain evidence="2 3">CECT 8283</strain>
    </source>
</reference>
<dbReference type="AlphaFoldDB" id="A0A4R6TAN6"/>
<dbReference type="OrthoDB" id="2827525at2"/>
<keyword evidence="1" id="KW-0472">Membrane</keyword>
<feature type="transmembrane region" description="Helical" evidence="1">
    <location>
        <begin position="203"/>
        <end position="220"/>
    </location>
</feature>
<feature type="transmembrane region" description="Helical" evidence="1">
    <location>
        <begin position="226"/>
        <end position="245"/>
    </location>
</feature>
<feature type="transmembrane region" description="Helical" evidence="1">
    <location>
        <begin position="287"/>
        <end position="306"/>
    </location>
</feature>
<accession>A0A4R6TAN6</accession>
<feature type="transmembrane region" description="Helical" evidence="1">
    <location>
        <begin position="131"/>
        <end position="152"/>
    </location>
</feature>
<feature type="transmembrane region" description="Helical" evidence="1">
    <location>
        <begin position="318"/>
        <end position="338"/>
    </location>
</feature>
<evidence type="ECO:0000256" key="1">
    <source>
        <dbReference type="SAM" id="Phobius"/>
    </source>
</evidence>
<feature type="transmembrane region" description="Helical" evidence="1">
    <location>
        <begin position="43"/>
        <end position="65"/>
    </location>
</feature>
<dbReference type="EMBL" id="SNYH01000007">
    <property type="protein sequence ID" value="TDQ22024.1"/>
    <property type="molecule type" value="Genomic_DNA"/>
</dbReference>
<gene>
    <name evidence="2" type="ORF">DFQ07_3123</name>
</gene>
<evidence type="ECO:0000313" key="2">
    <source>
        <dbReference type="EMBL" id="TDQ22024.1"/>
    </source>
</evidence>
<comment type="caution">
    <text evidence="2">The sequence shown here is derived from an EMBL/GenBank/DDBJ whole genome shotgun (WGS) entry which is preliminary data.</text>
</comment>
<name>A0A4R6TAN6_9FLAO</name>
<dbReference type="Proteomes" id="UP000295390">
    <property type="component" value="Unassembled WGS sequence"/>
</dbReference>
<evidence type="ECO:0008006" key="4">
    <source>
        <dbReference type="Google" id="ProtNLM"/>
    </source>
</evidence>
<keyword evidence="1" id="KW-0812">Transmembrane</keyword>
<keyword evidence="1" id="KW-1133">Transmembrane helix</keyword>
<organism evidence="2 3">
    <name type="scientific">Tenacibaculum caenipelagi</name>
    <dbReference type="NCBI Taxonomy" id="1325435"/>
    <lineage>
        <taxon>Bacteria</taxon>
        <taxon>Pseudomonadati</taxon>
        <taxon>Bacteroidota</taxon>
        <taxon>Flavobacteriia</taxon>
        <taxon>Flavobacteriales</taxon>
        <taxon>Flavobacteriaceae</taxon>
        <taxon>Tenacibaculum</taxon>
    </lineage>
</organism>
<sequence length="373" mass="42945">MKTITAKHLWSFPLLFGFLGAIIGLVLRYAFTGSITNFPFKFVLHSHSHVMLLGFLFNALIVLLFTRFTNGIDQTSYLLYIALQICVAILLVGFILQGYTFVTILFSTIHLWISYWLVVRLWRHLVGEKTTIVLIKSGIVFHFISSIGPYALGPLMTLKMQASPWYQQAIFFYLHFQYFGSFFLWMLAILFQKTTIRLSKKQIILIVTSLILLYAHSLKYSFNHSAIQIAGSIGAGILIIALFKLKNSFLHQKLQYQLLFGILLFIGILNGLGSIPYFSNLVVSNRFMLIAWLHLLFLGMYVPFIWIELNQRISKKTWIGYAFFVLSSELILVFPSFFSELFSIAIMWLLFLAYFGIVLCISIVHLTTLFQKN</sequence>
<evidence type="ECO:0000313" key="3">
    <source>
        <dbReference type="Proteomes" id="UP000295390"/>
    </source>
</evidence>
<keyword evidence="3" id="KW-1185">Reference proteome</keyword>